<dbReference type="EMBL" id="MU001796">
    <property type="protein sequence ID" value="KAF2797878.1"/>
    <property type="molecule type" value="Genomic_DNA"/>
</dbReference>
<organism evidence="8 9">
    <name type="scientific">Melanomma pulvis-pyrius CBS 109.77</name>
    <dbReference type="NCBI Taxonomy" id="1314802"/>
    <lineage>
        <taxon>Eukaryota</taxon>
        <taxon>Fungi</taxon>
        <taxon>Dikarya</taxon>
        <taxon>Ascomycota</taxon>
        <taxon>Pezizomycotina</taxon>
        <taxon>Dothideomycetes</taxon>
        <taxon>Pleosporomycetidae</taxon>
        <taxon>Pleosporales</taxon>
        <taxon>Melanommataceae</taxon>
        <taxon>Melanomma</taxon>
    </lineage>
</organism>
<gene>
    <name evidence="8" type="ORF">K505DRAFT_268649</name>
</gene>
<evidence type="ECO:0000256" key="7">
    <source>
        <dbReference type="SAM" id="MobiDB-lite"/>
    </source>
</evidence>
<feature type="non-terminal residue" evidence="8">
    <location>
        <position position="337"/>
    </location>
</feature>
<dbReference type="PANTHER" id="PTHR13522:SF3">
    <property type="entry name" value="U6 SNRNA PHOSPHODIESTERASE 1"/>
    <property type="match status" value="1"/>
</dbReference>
<dbReference type="GO" id="GO:0005634">
    <property type="term" value="C:nucleus"/>
    <property type="evidence" value="ECO:0007669"/>
    <property type="project" value="TreeGrafter"/>
</dbReference>
<keyword evidence="3" id="KW-0456">Lyase</keyword>
<feature type="region of interest" description="Disordered" evidence="7">
    <location>
        <begin position="1"/>
        <end position="42"/>
    </location>
</feature>
<dbReference type="OrthoDB" id="49151at2759"/>
<evidence type="ECO:0000313" key="8">
    <source>
        <dbReference type="EMBL" id="KAF2797878.1"/>
    </source>
</evidence>
<dbReference type="PANTHER" id="PTHR13522">
    <property type="entry name" value="U6 SNRNA PHOSPHODIESTERASE 1"/>
    <property type="match status" value="1"/>
</dbReference>
<reference evidence="8" key="1">
    <citation type="journal article" date="2020" name="Stud. Mycol.">
        <title>101 Dothideomycetes genomes: a test case for predicting lifestyles and emergence of pathogens.</title>
        <authorList>
            <person name="Haridas S."/>
            <person name="Albert R."/>
            <person name="Binder M."/>
            <person name="Bloem J."/>
            <person name="Labutti K."/>
            <person name="Salamov A."/>
            <person name="Andreopoulos B."/>
            <person name="Baker S."/>
            <person name="Barry K."/>
            <person name="Bills G."/>
            <person name="Bluhm B."/>
            <person name="Cannon C."/>
            <person name="Castanera R."/>
            <person name="Culley D."/>
            <person name="Daum C."/>
            <person name="Ezra D."/>
            <person name="Gonzalez J."/>
            <person name="Henrissat B."/>
            <person name="Kuo A."/>
            <person name="Liang C."/>
            <person name="Lipzen A."/>
            <person name="Lutzoni F."/>
            <person name="Magnuson J."/>
            <person name="Mondo S."/>
            <person name="Nolan M."/>
            <person name="Ohm R."/>
            <person name="Pangilinan J."/>
            <person name="Park H.-J."/>
            <person name="Ramirez L."/>
            <person name="Alfaro M."/>
            <person name="Sun H."/>
            <person name="Tritt A."/>
            <person name="Yoshinaga Y."/>
            <person name="Zwiers L.-H."/>
            <person name="Turgeon B."/>
            <person name="Goodwin S."/>
            <person name="Spatafora J."/>
            <person name="Crous P."/>
            <person name="Grigoriev I."/>
        </authorList>
    </citation>
    <scope>NUCLEOTIDE SEQUENCE</scope>
    <source>
        <strain evidence="8">CBS 109.77</strain>
    </source>
</reference>
<dbReference type="GO" id="GO:0016829">
    <property type="term" value="F:lyase activity"/>
    <property type="evidence" value="ECO:0007669"/>
    <property type="project" value="UniProtKB-KW"/>
</dbReference>
<keyword evidence="9" id="KW-1185">Reference proteome</keyword>
<keyword evidence="4" id="KW-0539">Nucleus</keyword>
<proteinExistence type="inferred from homology"/>
<evidence type="ECO:0000256" key="5">
    <source>
        <dbReference type="ARBA" id="ARBA00029543"/>
    </source>
</evidence>
<dbReference type="GO" id="GO:0000175">
    <property type="term" value="F:3'-5'-RNA exonuclease activity"/>
    <property type="evidence" value="ECO:0007669"/>
    <property type="project" value="TreeGrafter"/>
</dbReference>
<evidence type="ECO:0000256" key="4">
    <source>
        <dbReference type="ARBA" id="ARBA00023242"/>
    </source>
</evidence>
<dbReference type="Pfam" id="PF09749">
    <property type="entry name" value="HVSL"/>
    <property type="match status" value="1"/>
</dbReference>
<evidence type="ECO:0000256" key="2">
    <source>
        <dbReference type="ARBA" id="ARBA00022801"/>
    </source>
</evidence>
<dbReference type="Proteomes" id="UP000799757">
    <property type="component" value="Unassembled WGS sequence"/>
</dbReference>
<keyword evidence="1" id="KW-0540">Nuclease</keyword>
<evidence type="ECO:0000256" key="6">
    <source>
        <dbReference type="ARBA" id="ARBA00030030"/>
    </source>
</evidence>
<evidence type="ECO:0000313" key="9">
    <source>
        <dbReference type="Proteomes" id="UP000799757"/>
    </source>
</evidence>
<evidence type="ECO:0000256" key="1">
    <source>
        <dbReference type="ARBA" id="ARBA00022722"/>
    </source>
</evidence>
<dbReference type="HAMAP" id="MF_03040">
    <property type="entry name" value="USB1"/>
    <property type="match status" value="1"/>
</dbReference>
<evidence type="ECO:0000256" key="3">
    <source>
        <dbReference type="ARBA" id="ARBA00023239"/>
    </source>
</evidence>
<dbReference type="Gene3D" id="3.90.1140.10">
    <property type="entry name" value="Cyclic phosphodiesterase"/>
    <property type="match status" value="1"/>
</dbReference>
<sequence length="337" mass="37255">MSLVPYPDSDDDNGGLDKNSPVPAPGQSIPKSTAKRKRLDAELPPLPAAFHDLYSSNARASTSDDPSLHGGRKRAVPHVEGNWPSHVYLEWVPSHAESETLHRLIESIQESIERANKARQKPLPVPDITPSLRSPLGAPLPLHVSLSRTLQIKTDDRELFIETLTESLRKVAVRPFSIQFATLKWVSNFQRNRWFLVLGIARPAQDEMNRLLGACNNAADKCGHPGLYVGGRGDGPMEDNELRHNATKRRKSTQAQAETDKTSNESIDRTENFHVSIAWNLVKPDPEWIALLENIDVNKHLHAPEAPFGAVKAKIGNAVHNIELGSRKGSLRKGVGI</sequence>
<dbReference type="InterPro" id="IPR027521">
    <property type="entry name" value="Usb1"/>
</dbReference>
<keyword evidence="2" id="KW-0378">Hydrolase</keyword>
<name>A0A6A6XNX2_9PLEO</name>
<accession>A0A6A6XNX2</accession>
<protein>
    <recommendedName>
        <fullName evidence="5">U6 snRNA phosphodiesterase 1</fullName>
    </recommendedName>
    <alternativeName>
        <fullName evidence="6">3'-5' RNA exonuclease USB1</fullName>
    </alternativeName>
</protein>
<dbReference type="AlphaFoldDB" id="A0A6A6XNX2"/>
<feature type="region of interest" description="Disordered" evidence="7">
    <location>
        <begin position="246"/>
        <end position="266"/>
    </location>
</feature>
<dbReference type="GO" id="GO:0034477">
    <property type="term" value="P:U6 snRNA 3'-end processing"/>
    <property type="evidence" value="ECO:0007669"/>
    <property type="project" value="InterPro"/>
</dbReference>